<feature type="transmembrane region" description="Helical" evidence="5">
    <location>
        <begin position="78"/>
        <end position="99"/>
    </location>
</feature>
<name>A0A9P9L3E2_FUSSL</name>
<dbReference type="OrthoDB" id="422086at2759"/>
<feature type="transmembrane region" description="Helical" evidence="5">
    <location>
        <begin position="12"/>
        <end position="29"/>
    </location>
</feature>
<keyword evidence="7" id="KW-1185">Reference proteome</keyword>
<comment type="similarity">
    <text evidence="5">Belongs to the class VI-like SAM-binding methyltransferase superfamily. Isoprenylcysteine carboxyl methyltransferase family.</text>
</comment>
<evidence type="ECO:0000256" key="4">
    <source>
        <dbReference type="ARBA" id="ARBA00023136"/>
    </source>
</evidence>
<keyword evidence="5" id="KW-0808">Transferase</keyword>
<feature type="transmembrane region" description="Helical" evidence="5">
    <location>
        <begin position="162"/>
        <end position="179"/>
    </location>
</feature>
<dbReference type="GO" id="GO:0004671">
    <property type="term" value="F:protein C-terminal S-isoprenylcysteine carboxyl O-methyltransferase activity"/>
    <property type="evidence" value="ECO:0007669"/>
    <property type="project" value="UniProtKB-EC"/>
</dbReference>
<keyword evidence="5" id="KW-0256">Endoplasmic reticulum</keyword>
<accession>A0A9P9L3E2</accession>
<evidence type="ECO:0000256" key="3">
    <source>
        <dbReference type="ARBA" id="ARBA00022989"/>
    </source>
</evidence>
<proteinExistence type="inferred from homology"/>
<comment type="caution">
    <text evidence="6">The sequence shown here is derived from an EMBL/GenBank/DDBJ whole genome shotgun (WGS) entry which is preliminary data.</text>
</comment>
<evidence type="ECO:0000256" key="5">
    <source>
        <dbReference type="RuleBase" id="RU362022"/>
    </source>
</evidence>
<dbReference type="AlphaFoldDB" id="A0A9P9L3E2"/>
<dbReference type="Pfam" id="PF04140">
    <property type="entry name" value="ICMT"/>
    <property type="match status" value="1"/>
</dbReference>
<comment type="subcellular location">
    <subcellularLocation>
        <location evidence="5">Endoplasmic reticulum membrane</location>
        <topology evidence="5">Multi-pass membrane protein</topology>
    </subcellularLocation>
    <subcellularLocation>
        <location evidence="1">Membrane</location>
        <topology evidence="1">Multi-pass membrane protein</topology>
    </subcellularLocation>
</comment>
<evidence type="ECO:0000313" key="7">
    <source>
        <dbReference type="Proteomes" id="UP000736672"/>
    </source>
</evidence>
<dbReference type="EC" id="2.1.1.100" evidence="5"/>
<keyword evidence="2 5" id="KW-0812">Transmembrane</keyword>
<protein>
    <recommendedName>
        <fullName evidence="5">Protein-S-isoprenylcysteine O-methyltransferase</fullName>
        <ecNumber evidence="5">2.1.1.100</ecNumber>
    </recommendedName>
</protein>
<gene>
    <name evidence="6" type="ORF">B0J15DRAFT_574189</name>
</gene>
<dbReference type="EMBL" id="JAGTJS010000003">
    <property type="protein sequence ID" value="KAH7273251.1"/>
    <property type="molecule type" value="Genomic_DNA"/>
</dbReference>
<keyword evidence="5" id="KW-0489">Methyltransferase</keyword>
<keyword evidence="3 5" id="KW-1133">Transmembrane helix</keyword>
<dbReference type="GO" id="GO:0032259">
    <property type="term" value="P:methylation"/>
    <property type="evidence" value="ECO:0007669"/>
    <property type="project" value="UniProtKB-KW"/>
</dbReference>
<sequence length="209" mass="23064">MLSSLSTSLPQASLAVTILGSAIGTYLALSAPNPSPDSLTLAPFGLLALHTTGLVITHPEIPSFLLRNGAENGPEVSFITWSTATTIPLSLILCAGIPLRLIPCPSLGKNFTFALPLPDRLETNGFYRYMQHPSYTGLVVLVLSNIALLCRIDGAVSCWIPPSWGGYILVWLFGVWTRVRQEERMLRANFGVNWEEWHSKTPRFLPWRF</sequence>
<evidence type="ECO:0000313" key="6">
    <source>
        <dbReference type="EMBL" id="KAH7273251.1"/>
    </source>
</evidence>
<dbReference type="PANTHER" id="PTHR12714:SF9">
    <property type="entry name" value="PROTEIN-S-ISOPRENYLCYSTEINE O-METHYLTRANSFERASE"/>
    <property type="match status" value="1"/>
</dbReference>
<dbReference type="GO" id="GO:0005789">
    <property type="term" value="C:endoplasmic reticulum membrane"/>
    <property type="evidence" value="ECO:0007669"/>
    <property type="project" value="UniProtKB-SubCell"/>
</dbReference>
<feature type="transmembrane region" description="Helical" evidence="5">
    <location>
        <begin position="41"/>
        <end position="58"/>
    </location>
</feature>
<keyword evidence="4 5" id="KW-0472">Membrane</keyword>
<dbReference type="PANTHER" id="PTHR12714">
    <property type="entry name" value="PROTEIN-S ISOPRENYLCYSTEINE O-METHYLTRANSFERASE"/>
    <property type="match status" value="1"/>
</dbReference>
<evidence type="ECO:0000256" key="2">
    <source>
        <dbReference type="ARBA" id="ARBA00022692"/>
    </source>
</evidence>
<evidence type="ECO:0000256" key="1">
    <source>
        <dbReference type="ARBA" id="ARBA00004141"/>
    </source>
</evidence>
<organism evidence="6 7">
    <name type="scientific">Fusarium solani</name>
    <name type="common">Filamentous fungus</name>
    <dbReference type="NCBI Taxonomy" id="169388"/>
    <lineage>
        <taxon>Eukaryota</taxon>
        <taxon>Fungi</taxon>
        <taxon>Dikarya</taxon>
        <taxon>Ascomycota</taxon>
        <taxon>Pezizomycotina</taxon>
        <taxon>Sordariomycetes</taxon>
        <taxon>Hypocreomycetidae</taxon>
        <taxon>Hypocreales</taxon>
        <taxon>Nectriaceae</taxon>
        <taxon>Fusarium</taxon>
        <taxon>Fusarium solani species complex</taxon>
    </lineage>
</organism>
<dbReference type="InterPro" id="IPR007269">
    <property type="entry name" value="ICMT_MeTrfase"/>
</dbReference>
<keyword evidence="5" id="KW-0949">S-adenosyl-L-methionine</keyword>
<dbReference type="Proteomes" id="UP000736672">
    <property type="component" value="Unassembled WGS sequence"/>
</dbReference>
<feature type="transmembrane region" description="Helical" evidence="5">
    <location>
        <begin position="135"/>
        <end position="156"/>
    </location>
</feature>
<reference evidence="6" key="1">
    <citation type="journal article" date="2021" name="Nat. Commun.">
        <title>Genetic determinants of endophytism in the Arabidopsis root mycobiome.</title>
        <authorList>
            <person name="Mesny F."/>
            <person name="Miyauchi S."/>
            <person name="Thiergart T."/>
            <person name="Pickel B."/>
            <person name="Atanasova L."/>
            <person name="Karlsson M."/>
            <person name="Huettel B."/>
            <person name="Barry K.W."/>
            <person name="Haridas S."/>
            <person name="Chen C."/>
            <person name="Bauer D."/>
            <person name="Andreopoulos W."/>
            <person name="Pangilinan J."/>
            <person name="LaButti K."/>
            <person name="Riley R."/>
            <person name="Lipzen A."/>
            <person name="Clum A."/>
            <person name="Drula E."/>
            <person name="Henrissat B."/>
            <person name="Kohler A."/>
            <person name="Grigoriev I.V."/>
            <person name="Martin F.M."/>
            <person name="Hacquard S."/>
        </authorList>
    </citation>
    <scope>NUCLEOTIDE SEQUENCE</scope>
    <source>
        <strain evidence="6">FSSC 5 MPI-SDFR-AT-0091</strain>
    </source>
</reference>
<dbReference type="Gene3D" id="1.20.120.1630">
    <property type="match status" value="1"/>
</dbReference>
<comment type="catalytic activity">
    <reaction evidence="5">
        <text>[protein]-C-terminal S-[(2E,6E)-farnesyl]-L-cysteine + S-adenosyl-L-methionine = [protein]-C-terminal S-[(2E,6E)-farnesyl]-L-cysteine methyl ester + S-adenosyl-L-homocysteine</text>
        <dbReference type="Rhea" id="RHEA:21672"/>
        <dbReference type="Rhea" id="RHEA-COMP:12125"/>
        <dbReference type="Rhea" id="RHEA-COMP:12126"/>
        <dbReference type="ChEBI" id="CHEBI:57856"/>
        <dbReference type="ChEBI" id="CHEBI:59789"/>
        <dbReference type="ChEBI" id="CHEBI:90510"/>
        <dbReference type="ChEBI" id="CHEBI:90511"/>
        <dbReference type="EC" id="2.1.1.100"/>
    </reaction>
</comment>